<protein>
    <recommendedName>
        <fullName evidence="4">ER membrane protein complex subunit 10</fullName>
    </recommendedName>
</protein>
<evidence type="ECO:0000256" key="1">
    <source>
        <dbReference type="SAM" id="SignalP"/>
    </source>
</evidence>
<organism evidence="2 3">
    <name type="scientific">Plasmodium gallinaceum</name>
    <dbReference type="NCBI Taxonomy" id="5849"/>
    <lineage>
        <taxon>Eukaryota</taxon>
        <taxon>Sar</taxon>
        <taxon>Alveolata</taxon>
        <taxon>Apicomplexa</taxon>
        <taxon>Aconoidasida</taxon>
        <taxon>Haemosporida</taxon>
        <taxon>Plasmodiidae</taxon>
        <taxon>Plasmodium</taxon>
        <taxon>Plasmodium (Haemamoeba)</taxon>
    </lineage>
</organism>
<feature type="chain" id="PRO_5012859634" description="ER membrane protein complex subunit 10" evidence="1">
    <location>
        <begin position="20"/>
        <end position="211"/>
    </location>
</feature>
<name>A0A1J1GSC1_PLAGA</name>
<dbReference type="AlphaFoldDB" id="A0A1J1GSC1"/>
<dbReference type="RefSeq" id="XP_028528204.1">
    <property type="nucleotide sequence ID" value="XM_028671564.1"/>
</dbReference>
<dbReference type="EMBL" id="CVMV01000033">
    <property type="protein sequence ID" value="CRG95393.1"/>
    <property type="molecule type" value="Genomic_DNA"/>
</dbReference>
<dbReference type="OrthoDB" id="370020at2759"/>
<dbReference type="OMA" id="WIYIAIF"/>
<dbReference type="GeneID" id="39728684"/>
<keyword evidence="1" id="KW-0732">Signal</keyword>
<comment type="caution">
    <text evidence="2">The sequence shown here is derived from an EMBL/GenBank/DDBJ whole genome shotgun (WGS) entry which is preliminary data.</text>
</comment>
<dbReference type="Pfam" id="PF21203">
    <property type="entry name" value="ECM10"/>
    <property type="match status" value="1"/>
</dbReference>
<reference evidence="2" key="1">
    <citation type="submission" date="2015-04" db="EMBL/GenBank/DDBJ databases">
        <authorList>
            <consortium name="Pathogen Informatics"/>
        </authorList>
    </citation>
    <scope>NUCLEOTIDE SEQUENCE [LARGE SCALE GENOMIC DNA]</scope>
    <source>
        <strain evidence="2">8A</strain>
    </source>
</reference>
<keyword evidence="3" id="KW-1185">Reference proteome</keyword>
<accession>A0A1J1GSC1</accession>
<evidence type="ECO:0000313" key="2">
    <source>
        <dbReference type="EMBL" id="CRG95393.1"/>
    </source>
</evidence>
<feature type="signal peptide" evidence="1">
    <location>
        <begin position="1"/>
        <end position="19"/>
    </location>
</feature>
<dbReference type="VEuPathDB" id="PlasmoDB:PGAL8A_00016200"/>
<evidence type="ECO:0000313" key="3">
    <source>
        <dbReference type="Proteomes" id="UP000220797"/>
    </source>
</evidence>
<proteinExistence type="predicted"/>
<evidence type="ECO:0008006" key="4">
    <source>
        <dbReference type="Google" id="ProtNLM"/>
    </source>
</evidence>
<gene>
    <name evidence="2" type="ORF">PGAL8A_00016200</name>
</gene>
<sequence length="211" mass="25336">MREKILYCIFYLFLIPVFCNKNIIELNYEINSYSLNNDKWNNIGYFILNNNEIHDTSNIYLGEKKKFIEKLKGEFDYVLFQLCYNVEEQKCIQTYVDKSRIYNIENFILLIGLDNNYLPFVMNYKTYEEYQNTKIFSGMFAIKVLSVSLPIDINNLTEENKIKTKANENMNEKEKKEPKSFLRKYWYVIVIFFISLSISKHLTENMPQTNN</sequence>
<dbReference type="Proteomes" id="UP000220797">
    <property type="component" value="Unassembled WGS sequence"/>
</dbReference>